<feature type="domain" description="DUF11" evidence="2">
    <location>
        <begin position="1811"/>
        <end position="1928"/>
    </location>
</feature>
<evidence type="ECO:0000259" key="2">
    <source>
        <dbReference type="Pfam" id="PF01345"/>
    </source>
</evidence>
<dbReference type="Pfam" id="PF01345">
    <property type="entry name" value="DUF11"/>
    <property type="match status" value="7"/>
</dbReference>
<dbReference type="Gene3D" id="2.60.40.10">
    <property type="entry name" value="Immunoglobulins"/>
    <property type="match status" value="2"/>
</dbReference>
<dbReference type="InterPro" id="IPR013783">
    <property type="entry name" value="Ig-like_fold"/>
</dbReference>
<feature type="compositionally biased region" description="Gly residues" evidence="1">
    <location>
        <begin position="958"/>
        <end position="973"/>
    </location>
</feature>
<dbReference type="NCBIfam" id="TIGR01451">
    <property type="entry name" value="B_ant_repeat"/>
    <property type="match status" value="1"/>
</dbReference>
<feature type="domain" description="Secretion system C-terminal sorting" evidence="3">
    <location>
        <begin position="2643"/>
        <end position="2713"/>
    </location>
</feature>
<evidence type="ECO:0000313" key="4">
    <source>
        <dbReference type="EMBL" id="GAA4011437.1"/>
    </source>
</evidence>
<feature type="domain" description="DUF11" evidence="2">
    <location>
        <begin position="2205"/>
        <end position="2306"/>
    </location>
</feature>
<dbReference type="InterPro" id="IPR001434">
    <property type="entry name" value="OmcB-like_DUF11"/>
</dbReference>
<sequence length="2717" mass="267598">MARTSQILLNTYGDTPLAVPLAATDADAGSSIASYSITVLPPAASGVLKINGTTVVTTKTTIAAADAGNLTFDPAAGYFGTAVFRYQAKDNTNANSADITYGIPVSKATCGTGTGQANLLSYYARTEGEDWKVNRTVVVGGVTITASPTGTPYTSSPATTDILFVSDQVSMPGKGLVWAEDYTSTAATTSSVTFTFSRPLANFSLSVGDIDNGTGYIDLLTLQGYDASNNLVAIPAANVSTGSTNSYSNNSFTGTANSPADANTNVLATFPAAITRLVMTYRNTATTQPDPASQLIVFPSMAWCAQADIQTTLTGPGRAQAGSTVTLIATTRNGSGDQVNTIRPTVQLPANLSGVTGGTYVSSTGVLTLPVISDLAAGVSVAQTLSYTMPNTVAVTATSGFTSTADDPTAGNNTSTLTTVQNRAPVASNVTNAPAILRTTTSQTTLASFNASDPDATAGNTTLVSYTIVSLPTAAQGTLYVNGVAATLNQVITVPTSATAAAPGYQLSFVPNNTFAGNASFIYRATDDTNTASNTATYTVPVTAGADVVATVNGTGTGVEGQSRTYGVTLVNNGPEAATNVVPTLTLSNKPPFSSVTVPAGGSYDPSTGIVTFGPIASLASGVSVLNTLSLVVQPTPASFSVTAANTSATPDPTPANNNGTAAAAILTVTVSRIGAAGIASACATPASSGSATLTANPNTYFPATSQTVAAGATSLVVDAAVGATPVAAGDLLLVIQMQGADINATNTDAYGDGVTGGQATSNLNNANFTAGLYEYVVAAGSVSLSGGTVTFTTGLKNGYQNASATGTTGQRRFQVVRIPQYQNLTVSGTVAPSAWDGRTGGILALDVTGQLTFDPGAKLDASGKGFRGGAGQKLTGTTGLTGTDYRATAPASGTTTTGAHAMKGEGIVGTPRYVNTGAALLDTGTDGYPSGSAGRGAPGNGGGGGTDANPTTNNNNSGGGGGGNGSRGGRGGNAWSSGTAVGGESGASFSVPSSNRLILGGGGGAGVSNDGTGDTGLTGYASSGAAGGGIVLVRTGSVAGGGAVLANGAAASSAMVQDGSGGGGAGGSVLITANNTTTLSRLTLAANGGNGGSNSASAAHGPGGGGGGGIVLTNAAPGSASVLSGASGTTAGGAAFGATAGLPGLANSQISTSIANSTAGINCSTDVTATIAGPASATNAQTVSLSAVFANNGGVGALGVTRTITLASGDVNNPVTAVSAPGSTSISAPAAGTGTVTITYAAISPLAAGASNSFGISYTTPGTAAVTATALISTTSSEPVTDNNTSSAVTTISGFADLVSAVFGLSSSTTGLATGSYSVVFANNGPAAAANVTRTVTLPAGATLTTAQLDNIGAQGGTYTSGTQVIDFGTLTTLNSRSASVYNFGYTAATTSGSGNIVSNTTTTTPQDAGSGTGVAADMFSFAVTNIASTDVATSGITTSAASVAAGQQVSFTLNFINNGPADLSGALRSAQLTPGLSIVSISGGGVYDAGSGLVTYPAMALANGASAPSTITFLAPASGPVNLSGSISGGAGTVSGGNFNNNQATASIAVSPLADVATTISGPTTVITGNLATISATTANNGPSVAAAVVQTIQLPIGLTDVFPSNNGRYDATTGVVTYPALTVLATGAAVHNTVSFPMPGASFTASAAVTTTTAEASGATANNAATAATTQPTAPDATLANVYTTLTLPDKNAAPGAPITLTLETGNHGPQPALNVVQQLALPVGLTLVSISNSGTYNPATGLVTFPAIASLTSGTSVPNTVVLTAPAAGPVVAMASVLATTPDPVPADNLVIRNVDILRITDLATTIVGPATASATQVVTFTVTTRNNGPVPALNVIQFVSIPPGFATGEVLPSGGGFYDPASGAVIWPTVASLAVGEVRTYTFSYVAPALNSTDASKPRTILSQAAVTASTPDGNTVNNSSTIGTDIQWNADVAIAVAGPTTAVVGNTITFTVSTSNNGPAPAADVTPTVRIATGLSSVVASGGGVYNMSTGLVTFPAIPTLEVGLTGAVTNTITIVVPDRPIIGVSAAANNPDNELSLTNNAATLILPVTPRTSILVDVQTTIAANLSSQQAGQPVSFTVTATNAGTDAANMRQRVSLPAGLGGVVVSDAGGTLTGAYDAVTGVVTFPVEASQAPGTVLTYGITLNAPGKGPLLATASVNSNFSDATPANNTQSVSVTIVPLADVATVLSGPPARLPGGLGTYKVRTINNGPSPASSVVQTVQLPTGLTDVVASGGGVYDAVTGQVTFPTIATQVVGRAGEVSHTLQFTFPATATTFTATVTSGTTEKAGTTANNTSSMTTGLTNQIPLANTVSNLLQAPEGNTAGPLTLTSLQGLDLDGAIASFTISTLPAAETGALFLNGAAVGVGQVIDISQAANVTFDPAGSFAGNAFFTYTTGNQGAASTAALYTIAVGQDEAAVYTLMPVKGGNANPYQNGDVLATSFDVNSGSFNAAAVVADNGVRTAAITSGTLPDGLELDPVTGQVRVSDRTLLVSGTFPVTITTVDGNGGITTQVVPLQIGASPLPVELTRFEARAAGFDAQLSWTTAQELDNAGFQVERSLNGIRFEPLTFVAGAGTTTQAQHYTFVDAGVGQQHPGVVYYRLRQRDRDGKTSLSPVRVLTFAPAARGPLATSVPLFPNPAQAQTTLDLTSLPAATYQVTLLDMIGHQVQTYTLAGGRPHTLEVGNLAAGTYLILIQDGRLKITQHLLKQ</sequence>
<feature type="compositionally biased region" description="Gly residues" evidence="1">
    <location>
        <begin position="934"/>
        <end position="947"/>
    </location>
</feature>
<feature type="region of interest" description="Disordered" evidence="1">
    <location>
        <begin position="878"/>
        <end position="903"/>
    </location>
</feature>
<gene>
    <name evidence="4" type="ORF">GCM10022408_24860</name>
</gene>
<dbReference type="Pfam" id="PF18962">
    <property type="entry name" value="Por_Secre_tail"/>
    <property type="match status" value="1"/>
</dbReference>
<proteinExistence type="predicted"/>
<organism evidence="4 5">
    <name type="scientific">Hymenobacter fastidiosus</name>
    <dbReference type="NCBI Taxonomy" id="486264"/>
    <lineage>
        <taxon>Bacteria</taxon>
        <taxon>Pseudomonadati</taxon>
        <taxon>Bacteroidota</taxon>
        <taxon>Cytophagia</taxon>
        <taxon>Cytophagales</taxon>
        <taxon>Hymenobacteraceae</taxon>
        <taxon>Hymenobacter</taxon>
    </lineage>
</organism>
<dbReference type="EMBL" id="BAABDJ010000027">
    <property type="protein sequence ID" value="GAA4011437.1"/>
    <property type="molecule type" value="Genomic_DNA"/>
</dbReference>
<feature type="domain" description="DUF11" evidence="2">
    <location>
        <begin position="556"/>
        <end position="663"/>
    </location>
</feature>
<keyword evidence="5" id="KW-1185">Reference proteome</keyword>
<feature type="domain" description="DUF11" evidence="2">
    <location>
        <begin position="1690"/>
        <end position="1793"/>
    </location>
</feature>
<dbReference type="InterPro" id="IPR051172">
    <property type="entry name" value="Chlamydia_OmcB"/>
</dbReference>
<dbReference type="PANTHER" id="PTHR34819:SF3">
    <property type="entry name" value="CELL SURFACE PROTEIN"/>
    <property type="match status" value="1"/>
</dbReference>
<dbReference type="InterPro" id="IPR047589">
    <property type="entry name" value="DUF11_rpt"/>
</dbReference>
<feature type="domain" description="DUF11" evidence="2">
    <location>
        <begin position="1943"/>
        <end position="2050"/>
    </location>
</feature>
<reference evidence="5" key="1">
    <citation type="journal article" date="2019" name="Int. J. Syst. Evol. Microbiol.">
        <title>The Global Catalogue of Microorganisms (GCM) 10K type strain sequencing project: providing services to taxonomists for standard genome sequencing and annotation.</title>
        <authorList>
            <consortium name="The Broad Institute Genomics Platform"/>
            <consortium name="The Broad Institute Genome Sequencing Center for Infectious Disease"/>
            <person name="Wu L."/>
            <person name="Ma J."/>
        </authorList>
    </citation>
    <scope>NUCLEOTIDE SEQUENCE [LARGE SCALE GENOMIC DNA]</scope>
    <source>
        <strain evidence="5">JCM 17224</strain>
    </source>
</reference>
<dbReference type="PANTHER" id="PTHR34819">
    <property type="entry name" value="LARGE CYSTEINE-RICH PERIPLASMIC PROTEIN OMCB"/>
    <property type="match status" value="1"/>
</dbReference>
<protein>
    <submittedName>
        <fullName evidence="4">ESPR-type extended signal peptide-containing protein</fullName>
    </submittedName>
</protein>
<evidence type="ECO:0000313" key="5">
    <source>
        <dbReference type="Proteomes" id="UP001500567"/>
    </source>
</evidence>
<feature type="compositionally biased region" description="Low complexity" evidence="1">
    <location>
        <begin position="948"/>
        <end position="957"/>
    </location>
</feature>
<dbReference type="Proteomes" id="UP001500567">
    <property type="component" value="Unassembled WGS sequence"/>
</dbReference>
<feature type="compositionally biased region" description="Low complexity" evidence="1">
    <location>
        <begin position="878"/>
        <end position="902"/>
    </location>
</feature>
<feature type="domain" description="DUF11" evidence="2">
    <location>
        <begin position="1439"/>
        <end position="1550"/>
    </location>
</feature>
<feature type="domain" description="DUF11" evidence="2">
    <location>
        <begin position="2064"/>
        <end position="2183"/>
    </location>
</feature>
<evidence type="ECO:0000259" key="3">
    <source>
        <dbReference type="Pfam" id="PF18962"/>
    </source>
</evidence>
<dbReference type="InterPro" id="IPR026444">
    <property type="entry name" value="Secre_tail"/>
</dbReference>
<dbReference type="NCBIfam" id="TIGR04183">
    <property type="entry name" value="Por_Secre_tail"/>
    <property type="match status" value="1"/>
</dbReference>
<evidence type="ECO:0000256" key="1">
    <source>
        <dbReference type="SAM" id="MobiDB-lite"/>
    </source>
</evidence>
<name>A0ABP7SGE3_9BACT</name>
<accession>A0ABP7SGE3</accession>
<comment type="caution">
    <text evidence="4">The sequence shown here is derived from an EMBL/GenBank/DDBJ whole genome shotgun (WGS) entry which is preliminary data.</text>
</comment>
<feature type="region of interest" description="Disordered" evidence="1">
    <location>
        <begin position="925"/>
        <end position="990"/>
    </location>
</feature>